<reference evidence="7" key="1">
    <citation type="submission" date="2021-03" db="EMBL/GenBank/DDBJ databases">
        <authorList>
            <person name="Bekaert M."/>
        </authorList>
    </citation>
    <scope>NUCLEOTIDE SEQUENCE</scope>
</reference>
<keyword evidence="8" id="KW-1185">Reference proteome</keyword>
<comment type="similarity">
    <text evidence="1 4">Belongs to the GST superfamily. Kappa family.</text>
</comment>
<dbReference type="EC" id="2.5.1.18" evidence="4"/>
<accession>A0A8S3TQ61</accession>
<dbReference type="GO" id="GO:0006749">
    <property type="term" value="P:glutathione metabolic process"/>
    <property type="evidence" value="ECO:0007669"/>
    <property type="project" value="TreeGrafter"/>
</dbReference>
<proteinExistence type="inferred from homology"/>
<dbReference type="PANTHER" id="PTHR42943:SF2">
    <property type="entry name" value="GLUTATHIONE S-TRANSFERASE KAPPA 1"/>
    <property type="match status" value="1"/>
</dbReference>
<dbReference type="Gene3D" id="3.40.30.10">
    <property type="entry name" value="Glutaredoxin"/>
    <property type="match status" value="1"/>
</dbReference>
<dbReference type="InterPro" id="IPR036249">
    <property type="entry name" value="Thioredoxin-like_sf"/>
</dbReference>
<dbReference type="GO" id="GO:0005777">
    <property type="term" value="C:peroxisome"/>
    <property type="evidence" value="ECO:0007669"/>
    <property type="project" value="TreeGrafter"/>
</dbReference>
<evidence type="ECO:0000256" key="2">
    <source>
        <dbReference type="ARBA" id="ARBA00022679"/>
    </source>
</evidence>
<evidence type="ECO:0000256" key="5">
    <source>
        <dbReference type="PIRSR" id="PIRSR006386-1"/>
    </source>
</evidence>
<comment type="catalytic activity">
    <reaction evidence="3 4">
        <text>RX + glutathione = an S-substituted glutathione + a halide anion + H(+)</text>
        <dbReference type="Rhea" id="RHEA:16437"/>
        <dbReference type="ChEBI" id="CHEBI:15378"/>
        <dbReference type="ChEBI" id="CHEBI:16042"/>
        <dbReference type="ChEBI" id="CHEBI:17792"/>
        <dbReference type="ChEBI" id="CHEBI:57925"/>
        <dbReference type="ChEBI" id="CHEBI:90779"/>
        <dbReference type="EC" id="2.5.1.18"/>
    </reaction>
</comment>
<dbReference type="OrthoDB" id="4664297at2759"/>
<dbReference type="InterPro" id="IPR014440">
    <property type="entry name" value="HCCAis_GSTk"/>
</dbReference>
<dbReference type="GO" id="GO:0004602">
    <property type="term" value="F:glutathione peroxidase activity"/>
    <property type="evidence" value="ECO:0007669"/>
    <property type="project" value="TreeGrafter"/>
</dbReference>
<dbReference type="InterPro" id="IPR001853">
    <property type="entry name" value="DSBA-like_thioredoxin_dom"/>
</dbReference>
<dbReference type="EMBL" id="CAJPWZ010002216">
    <property type="protein sequence ID" value="CAG2233708.1"/>
    <property type="molecule type" value="Genomic_DNA"/>
</dbReference>
<dbReference type="AlphaFoldDB" id="A0A8S3TQ61"/>
<dbReference type="PIRSF" id="PIRSF006386">
    <property type="entry name" value="HCCAis_GSTk"/>
    <property type="match status" value="1"/>
</dbReference>
<name>A0A8S3TQ61_MYTED</name>
<dbReference type="FunFam" id="3.40.30.10:FF:000096">
    <property type="entry name" value="Glutathione S-transferase kappa"/>
    <property type="match status" value="1"/>
</dbReference>
<comment type="caution">
    <text evidence="7">The sequence shown here is derived from an EMBL/GenBank/DDBJ whole genome shotgun (WGS) entry which is preliminary data.</text>
</comment>
<evidence type="ECO:0000313" key="8">
    <source>
        <dbReference type="Proteomes" id="UP000683360"/>
    </source>
</evidence>
<feature type="active site" description="Nucleophile" evidence="5">
    <location>
        <position position="17"/>
    </location>
</feature>
<evidence type="ECO:0000256" key="3">
    <source>
        <dbReference type="ARBA" id="ARBA00047960"/>
    </source>
</evidence>
<evidence type="ECO:0000313" key="7">
    <source>
        <dbReference type="EMBL" id="CAG2233708.1"/>
    </source>
</evidence>
<dbReference type="Pfam" id="PF01323">
    <property type="entry name" value="DSBA"/>
    <property type="match status" value="1"/>
</dbReference>
<dbReference type="InterPro" id="IPR051924">
    <property type="entry name" value="GST_Kappa/NadH"/>
</dbReference>
<protein>
    <recommendedName>
        <fullName evidence="4">Glutathione S-transferase kappa</fullName>
        <ecNumber evidence="4">2.5.1.18</ecNumber>
    </recommendedName>
</protein>
<dbReference type="PANTHER" id="PTHR42943">
    <property type="entry name" value="GLUTATHIONE S-TRANSFERASE KAPPA"/>
    <property type="match status" value="1"/>
</dbReference>
<organism evidence="7 8">
    <name type="scientific">Mytilus edulis</name>
    <name type="common">Blue mussel</name>
    <dbReference type="NCBI Taxonomy" id="6550"/>
    <lineage>
        <taxon>Eukaryota</taxon>
        <taxon>Metazoa</taxon>
        <taxon>Spiralia</taxon>
        <taxon>Lophotrochozoa</taxon>
        <taxon>Mollusca</taxon>
        <taxon>Bivalvia</taxon>
        <taxon>Autobranchia</taxon>
        <taxon>Pteriomorphia</taxon>
        <taxon>Mytilida</taxon>
        <taxon>Mytiloidea</taxon>
        <taxon>Mytilidae</taxon>
        <taxon>Mytilinae</taxon>
        <taxon>Mytilus</taxon>
    </lineage>
</organism>
<feature type="domain" description="DSBA-like thioredoxin" evidence="6">
    <location>
        <begin position="9"/>
        <end position="213"/>
    </location>
</feature>
<evidence type="ECO:0000259" key="6">
    <source>
        <dbReference type="Pfam" id="PF01323"/>
    </source>
</evidence>
<evidence type="ECO:0000256" key="1">
    <source>
        <dbReference type="ARBA" id="ARBA00006494"/>
    </source>
</evidence>
<dbReference type="SUPFAM" id="SSF52833">
    <property type="entry name" value="Thioredoxin-like"/>
    <property type="match status" value="1"/>
</dbReference>
<keyword evidence="2 4" id="KW-0808">Transferase</keyword>
<dbReference type="Proteomes" id="UP000683360">
    <property type="component" value="Unassembled WGS sequence"/>
</dbReference>
<gene>
    <name evidence="7" type="ORF">MEDL_46357</name>
</gene>
<evidence type="ECO:0000256" key="4">
    <source>
        <dbReference type="PIRNR" id="PIRNR006386"/>
    </source>
</evidence>
<sequence>MSSPLKKSVELFYDVVSPYSWVAFEVLIRYKTIWTNMDLKLKPVFLGGLIHESGNRSPVYVVNKGKYNFRKDIPRLARYYQIPIRIPKNPSIVMFEKTSLTAMRFLTAISTEHPEYTEKLSRELWMRAWSRDEGIFDKNDLMTAAKMAGVDDVISESAFAKVTDDGIKKTLRAVTTDALNHGAFGVPTIVIYINNKPEIVFGSGRFPILATLLEEEWKGPQNHMSFFKPDENLNV</sequence>
<dbReference type="GO" id="GO:0005739">
    <property type="term" value="C:mitochondrion"/>
    <property type="evidence" value="ECO:0007669"/>
    <property type="project" value="TreeGrafter"/>
</dbReference>
<dbReference type="GO" id="GO:0004364">
    <property type="term" value="F:glutathione transferase activity"/>
    <property type="evidence" value="ECO:0007669"/>
    <property type="project" value="UniProtKB-UniRule"/>
</dbReference>